<feature type="domain" description="Disease resistance R13L4/SHOC-2-like LRR" evidence="14">
    <location>
        <begin position="339"/>
        <end position="508"/>
    </location>
</feature>
<keyword evidence="6 12" id="KW-0732">Signal</keyword>
<dbReference type="SMART" id="SM00365">
    <property type="entry name" value="LRR_SD22"/>
    <property type="match status" value="8"/>
</dbReference>
<dbReference type="Proteomes" id="UP000525078">
    <property type="component" value="Unassembled WGS sequence"/>
</dbReference>
<dbReference type="Pfam" id="PF00560">
    <property type="entry name" value="LRR_1"/>
    <property type="match status" value="5"/>
</dbReference>
<name>A0A7J6FKI0_CANSA</name>
<dbReference type="AlphaFoldDB" id="A0A7J6FKI0"/>
<gene>
    <name evidence="15" type="ORF">F8388_020940</name>
</gene>
<dbReference type="EMBL" id="JAATIP010000113">
    <property type="protein sequence ID" value="KAF4371213.1"/>
    <property type="molecule type" value="Genomic_DNA"/>
</dbReference>
<evidence type="ECO:0000256" key="12">
    <source>
        <dbReference type="SAM" id="SignalP"/>
    </source>
</evidence>
<evidence type="ECO:0000256" key="10">
    <source>
        <dbReference type="ARBA" id="ARBA00023170"/>
    </source>
</evidence>
<dbReference type="InterPro" id="IPR003591">
    <property type="entry name" value="Leu-rich_rpt_typical-subtyp"/>
</dbReference>
<sequence>MIKVILLLLLATICSSNCVEKERQALLDLKKGFVDDDNLLSSWTSNSPDCCAWRGISCHNLTHHIITLDLYYLGGEIGPSLLELQHLRYLDFSYNQFTKIPEFIGSLSRLTYLNFEGNPILSIPSQLGNLTRLQFLKLSGTYDISTNLEWLSHLSSLRILSLSYINITNSKSTDWFHLIKRAKSLSSLELDGCILQPIDHIFTNKNSSNSLTNLVISDSTIPPKTLPWLLNMSTNLINLILFTDDKIDGPLPNSLKRIELGDNQIEGGSIPNSLGNLCNLQELGLSNYNTTLFDVLESLNGCAKDSLEILYLSDNQLRGSFPNPQAFPIFIRELYLGRNQIEGPLPKYISMFSHLKVLDVSSNKLNGTLPESISEFQHLKSLDLSSNSFTGTLPESIGQLQHLEILDFSSNSFTGTLPESIGELQHLETLYLSSNSFTVLTEVHFKKLAKLTSLDLSNNSLTLSFNSTWVPPFQLEYVHLRSCKLGPQFPTWLKNQKKISSLDISNSQIHDEIPSNWLLSSPPYFLNLSSNLLHGPIPPHLSNVSILILSNNRFTNLRAFLCYPLQGSIKFLDISNNILSGSLPDCHWNMKELIVLKSDNNNLSGIIPRSIGLLNGIQYLLLGHNNFSGNLPSSLKNCTQLQVLDVEYNNLQGNIPSWIGERLTNLIFLRIRSNRFHGVIPSSVCHLQLIKILDISTNTIAGLIPSCINNLTSMVNDRQENITDISIGVPFSTNVFLPYEIVTSVVWKGVYREYSNTLGLLRVIDLSSNNLTGKIPQELTNLVELVQLNLSMNNLNDAIPMEIGNLKKLDSLDLSHNKLSSVIPTSLASISTLSLLDLSNNKLSGRIPTGTQLQSFNASVYIHNYGLWGPPLTNSCVGDESPNGPQDHLGGDEDSEDWIDMSWLHKGIWVGFVIGFVGVCVYK</sequence>
<evidence type="ECO:0000259" key="14">
    <source>
        <dbReference type="Pfam" id="PF23598"/>
    </source>
</evidence>
<keyword evidence="9" id="KW-0472">Membrane</keyword>
<dbReference type="Gene3D" id="3.80.10.10">
    <property type="entry name" value="Ribonuclease Inhibitor"/>
    <property type="match status" value="4"/>
</dbReference>
<feature type="domain" description="Leucine-rich repeat-containing N-terminal plant-type" evidence="13">
    <location>
        <begin position="21"/>
        <end position="58"/>
    </location>
</feature>
<evidence type="ECO:0000256" key="5">
    <source>
        <dbReference type="ARBA" id="ARBA00022692"/>
    </source>
</evidence>
<dbReference type="GO" id="GO:0005886">
    <property type="term" value="C:plasma membrane"/>
    <property type="evidence" value="ECO:0007669"/>
    <property type="project" value="UniProtKB-SubCell"/>
</dbReference>
<protein>
    <recommendedName>
        <fullName evidence="17">Leucine-rich repeat-containing N-terminal plant-type domain-containing protein</fullName>
    </recommendedName>
</protein>
<dbReference type="PANTHER" id="PTHR48063">
    <property type="entry name" value="LRR RECEPTOR-LIKE KINASE"/>
    <property type="match status" value="1"/>
</dbReference>
<keyword evidence="10" id="KW-0675">Receptor</keyword>
<proteinExistence type="inferred from homology"/>
<keyword evidence="7" id="KW-0677">Repeat</keyword>
<dbReference type="InterPro" id="IPR046956">
    <property type="entry name" value="RLP23-like"/>
</dbReference>
<keyword evidence="5" id="KW-0812">Transmembrane</keyword>
<evidence type="ECO:0000256" key="7">
    <source>
        <dbReference type="ARBA" id="ARBA00022737"/>
    </source>
</evidence>
<feature type="domain" description="Disease resistance R13L4/SHOC-2-like LRR" evidence="14">
    <location>
        <begin position="77"/>
        <end position="236"/>
    </location>
</feature>
<evidence type="ECO:0000256" key="6">
    <source>
        <dbReference type="ARBA" id="ARBA00022729"/>
    </source>
</evidence>
<comment type="subcellular location">
    <subcellularLocation>
        <location evidence="1">Cell membrane</location>
        <topology evidence="1">Single-pass type I membrane protein</topology>
    </subcellularLocation>
</comment>
<dbReference type="PRINTS" id="PR00019">
    <property type="entry name" value="LEURICHRPT"/>
</dbReference>
<dbReference type="Pfam" id="PF23598">
    <property type="entry name" value="LRR_14"/>
    <property type="match status" value="2"/>
</dbReference>
<reference evidence="15 16" key="1">
    <citation type="journal article" date="2020" name="bioRxiv">
        <title>Sequence and annotation of 42 cannabis genomes reveals extensive copy number variation in cannabinoid synthesis and pathogen resistance genes.</title>
        <authorList>
            <person name="Mckernan K.J."/>
            <person name="Helbert Y."/>
            <person name="Kane L.T."/>
            <person name="Ebling H."/>
            <person name="Zhang L."/>
            <person name="Liu B."/>
            <person name="Eaton Z."/>
            <person name="Mclaughlin S."/>
            <person name="Kingan S."/>
            <person name="Baybayan P."/>
            <person name="Concepcion G."/>
            <person name="Jordan M."/>
            <person name="Riva A."/>
            <person name="Barbazuk W."/>
            <person name="Harkins T."/>
        </authorList>
    </citation>
    <scope>NUCLEOTIDE SEQUENCE [LARGE SCALE GENOMIC DNA]</scope>
    <source>
        <strain evidence="16">cv. Jamaican Lion 4</strain>
        <tissue evidence="15">Leaf</tissue>
    </source>
</reference>
<dbReference type="FunFam" id="3.80.10.10:FF:001347">
    <property type="entry name" value="LRR receptor-like serine/threonine-protein kinase GSO2"/>
    <property type="match status" value="1"/>
</dbReference>
<dbReference type="FunFam" id="3.80.10.10:FF:000213">
    <property type="entry name" value="Tyrosine-sulfated glycopeptide receptor 1"/>
    <property type="match status" value="1"/>
</dbReference>
<dbReference type="Pfam" id="PF08263">
    <property type="entry name" value="LRRNT_2"/>
    <property type="match status" value="1"/>
</dbReference>
<evidence type="ECO:0000259" key="13">
    <source>
        <dbReference type="Pfam" id="PF08263"/>
    </source>
</evidence>
<keyword evidence="8" id="KW-1133">Transmembrane helix</keyword>
<dbReference type="SMART" id="SM00369">
    <property type="entry name" value="LRR_TYP"/>
    <property type="match status" value="10"/>
</dbReference>
<accession>A0A7J6FKI0</accession>
<keyword evidence="3" id="KW-1003">Cell membrane</keyword>
<feature type="chain" id="PRO_5029471933" description="Leucine-rich repeat-containing N-terminal plant-type domain-containing protein" evidence="12">
    <location>
        <begin position="17"/>
        <end position="923"/>
    </location>
</feature>
<evidence type="ECO:0000256" key="1">
    <source>
        <dbReference type="ARBA" id="ARBA00004251"/>
    </source>
</evidence>
<dbReference type="InterPro" id="IPR055414">
    <property type="entry name" value="LRR_R13L4/SHOC2-like"/>
</dbReference>
<dbReference type="SMART" id="SM00364">
    <property type="entry name" value="LRR_BAC"/>
    <property type="match status" value="8"/>
</dbReference>
<keyword evidence="4" id="KW-0433">Leucine-rich repeat</keyword>
<dbReference type="PANTHER" id="PTHR48063:SF101">
    <property type="entry name" value="LRR RECEPTOR-LIKE SERINE_THREONINE-PROTEIN KINASE FLS2"/>
    <property type="match status" value="1"/>
</dbReference>
<organism evidence="15 16">
    <name type="scientific">Cannabis sativa</name>
    <name type="common">Hemp</name>
    <name type="synonym">Marijuana</name>
    <dbReference type="NCBI Taxonomy" id="3483"/>
    <lineage>
        <taxon>Eukaryota</taxon>
        <taxon>Viridiplantae</taxon>
        <taxon>Streptophyta</taxon>
        <taxon>Embryophyta</taxon>
        <taxon>Tracheophyta</taxon>
        <taxon>Spermatophyta</taxon>
        <taxon>Magnoliopsida</taxon>
        <taxon>eudicotyledons</taxon>
        <taxon>Gunneridae</taxon>
        <taxon>Pentapetalae</taxon>
        <taxon>rosids</taxon>
        <taxon>fabids</taxon>
        <taxon>Rosales</taxon>
        <taxon>Cannabaceae</taxon>
        <taxon>Cannabis</taxon>
    </lineage>
</organism>
<feature type="signal peptide" evidence="12">
    <location>
        <begin position="1"/>
        <end position="16"/>
    </location>
</feature>
<dbReference type="SUPFAM" id="SSF52058">
    <property type="entry name" value="L domain-like"/>
    <property type="match status" value="3"/>
</dbReference>
<comment type="similarity">
    <text evidence="2">Belongs to the RLP family.</text>
</comment>
<dbReference type="InterPro" id="IPR013210">
    <property type="entry name" value="LRR_N_plant-typ"/>
</dbReference>
<dbReference type="FunFam" id="3.80.10.10:FF:000413">
    <property type="entry name" value="Inactive leucine-rich repeat receptor-like protein kinase"/>
    <property type="match status" value="1"/>
</dbReference>
<evidence type="ECO:0000256" key="9">
    <source>
        <dbReference type="ARBA" id="ARBA00023136"/>
    </source>
</evidence>
<evidence type="ECO:0000256" key="8">
    <source>
        <dbReference type="ARBA" id="ARBA00022989"/>
    </source>
</evidence>
<dbReference type="InterPro" id="IPR001611">
    <property type="entry name" value="Leu-rich_rpt"/>
</dbReference>
<evidence type="ECO:0000313" key="15">
    <source>
        <dbReference type="EMBL" id="KAF4371213.1"/>
    </source>
</evidence>
<evidence type="ECO:0000256" key="11">
    <source>
        <dbReference type="ARBA" id="ARBA00023180"/>
    </source>
</evidence>
<evidence type="ECO:0000313" key="16">
    <source>
        <dbReference type="Proteomes" id="UP000525078"/>
    </source>
</evidence>
<dbReference type="PROSITE" id="PS51450">
    <property type="entry name" value="LRR"/>
    <property type="match status" value="2"/>
</dbReference>
<evidence type="ECO:0000256" key="4">
    <source>
        <dbReference type="ARBA" id="ARBA00022614"/>
    </source>
</evidence>
<evidence type="ECO:0000256" key="2">
    <source>
        <dbReference type="ARBA" id="ARBA00009592"/>
    </source>
</evidence>
<evidence type="ECO:0008006" key="17">
    <source>
        <dbReference type="Google" id="ProtNLM"/>
    </source>
</evidence>
<evidence type="ECO:0000256" key="3">
    <source>
        <dbReference type="ARBA" id="ARBA00022475"/>
    </source>
</evidence>
<keyword evidence="11" id="KW-0325">Glycoprotein</keyword>
<dbReference type="Pfam" id="PF13855">
    <property type="entry name" value="LRR_8"/>
    <property type="match status" value="1"/>
</dbReference>
<dbReference type="InterPro" id="IPR032675">
    <property type="entry name" value="LRR_dom_sf"/>
</dbReference>
<comment type="caution">
    <text evidence="15">The sequence shown here is derived from an EMBL/GenBank/DDBJ whole genome shotgun (WGS) entry which is preliminary data.</text>
</comment>